<keyword evidence="10" id="KW-0967">Endosome</keyword>
<dbReference type="SUPFAM" id="SSF50044">
    <property type="entry name" value="SH3-domain"/>
    <property type="match status" value="3"/>
</dbReference>
<keyword evidence="13" id="KW-0206">Cytoskeleton</keyword>
<dbReference type="Gene3D" id="2.30.30.700">
    <property type="entry name" value="SLA1 homology domain 1"/>
    <property type="match status" value="1"/>
</dbReference>
<evidence type="ECO:0000256" key="14">
    <source>
        <dbReference type="PROSITE-ProRule" id="PRU00192"/>
    </source>
</evidence>
<keyword evidence="7" id="KW-0963">Cytoplasm</keyword>
<feature type="compositionally biased region" description="Low complexity" evidence="15">
    <location>
        <begin position="1107"/>
        <end position="1120"/>
    </location>
</feature>
<comment type="caution">
    <text evidence="17">The sequence shown here is derived from an EMBL/GenBank/DDBJ whole genome shotgun (WGS) entry which is preliminary data.</text>
</comment>
<dbReference type="InterPro" id="IPR036028">
    <property type="entry name" value="SH3-like_dom_sf"/>
</dbReference>
<comment type="similarity">
    <text evidence="4">Belongs to the SLA1 family.</text>
</comment>
<protein>
    <recommendedName>
        <fullName evidence="5">Actin cytoskeleton-regulatory complex protein SLA1</fullName>
    </recommendedName>
</protein>
<dbReference type="PRINTS" id="PR00452">
    <property type="entry name" value="SH3DOMAIN"/>
</dbReference>
<feature type="compositionally biased region" description="Polar residues" evidence="15">
    <location>
        <begin position="741"/>
        <end position="752"/>
    </location>
</feature>
<evidence type="ECO:0000259" key="16">
    <source>
        <dbReference type="PROSITE" id="PS50002"/>
    </source>
</evidence>
<dbReference type="CDD" id="cd11775">
    <property type="entry name" value="SH3_Sla1p_3"/>
    <property type="match status" value="1"/>
</dbReference>
<feature type="region of interest" description="Disordered" evidence="15">
    <location>
        <begin position="601"/>
        <end position="622"/>
    </location>
</feature>
<dbReference type="GO" id="GO:0030674">
    <property type="term" value="F:protein-macromolecule adaptor activity"/>
    <property type="evidence" value="ECO:0007669"/>
    <property type="project" value="InterPro"/>
</dbReference>
<feature type="domain" description="SH3" evidence="16">
    <location>
        <begin position="71"/>
        <end position="134"/>
    </location>
</feature>
<dbReference type="InterPro" id="IPR056996">
    <property type="entry name" value="PH_SLA1"/>
</dbReference>
<name>A0A9Q3C9A2_9BASI</name>
<evidence type="ECO:0000256" key="6">
    <source>
        <dbReference type="ARBA" id="ARBA00022443"/>
    </source>
</evidence>
<dbReference type="GO" id="GO:0010008">
    <property type="term" value="C:endosome membrane"/>
    <property type="evidence" value="ECO:0007669"/>
    <property type="project" value="UniProtKB-SubCell"/>
</dbReference>
<feature type="region of interest" description="Disordered" evidence="15">
    <location>
        <begin position="1107"/>
        <end position="1129"/>
    </location>
</feature>
<keyword evidence="8" id="KW-0254">Endocytosis</keyword>
<evidence type="ECO:0000256" key="1">
    <source>
        <dbReference type="ARBA" id="ARBA00004125"/>
    </source>
</evidence>
<evidence type="ECO:0000256" key="7">
    <source>
        <dbReference type="ARBA" id="ARBA00022490"/>
    </source>
</evidence>
<dbReference type="Pfam" id="PF24081">
    <property type="entry name" value="PH_SLA1"/>
    <property type="match status" value="1"/>
</dbReference>
<dbReference type="GO" id="GO:0005886">
    <property type="term" value="C:plasma membrane"/>
    <property type="evidence" value="ECO:0007669"/>
    <property type="project" value="UniProtKB-SubCell"/>
</dbReference>
<dbReference type="InterPro" id="IPR035821">
    <property type="entry name" value="Sla1_SH3_3"/>
</dbReference>
<dbReference type="Pfam" id="PF03983">
    <property type="entry name" value="SHD1"/>
    <property type="match status" value="1"/>
</dbReference>
<feature type="region of interest" description="Disordered" evidence="15">
    <location>
        <begin position="853"/>
        <end position="884"/>
    </location>
</feature>
<feature type="compositionally biased region" description="Pro residues" evidence="15">
    <location>
        <begin position="861"/>
        <end position="875"/>
    </location>
</feature>
<evidence type="ECO:0000256" key="4">
    <source>
        <dbReference type="ARBA" id="ARBA00007948"/>
    </source>
</evidence>
<evidence type="ECO:0000256" key="5">
    <source>
        <dbReference type="ARBA" id="ARBA00020357"/>
    </source>
</evidence>
<dbReference type="GO" id="GO:0003779">
    <property type="term" value="F:actin binding"/>
    <property type="evidence" value="ECO:0007669"/>
    <property type="project" value="UniProtKB-KW"/>
</dbReference>
<evidence type="ECO:0000256" key="2">
    <source>
        <dbReference type="ARBA" id="ARBA00004134"/>
    </source>
</evidence>
<reference evidence="17" key="1">
    <citation type="submission" date="2021-03" db="EMBL/GenBank/DDBJ databases">
        <title>Draft genome sequence of rust myrtle Austropuccinia psidii MF-1, a brazilian biotype.</title>
        <authorList>
            <person name="Quecine M.C."/>
            <person name="Pachon D.M.R."/>
            <person name="Bonatelli M.L."/>
            <person name="Correr F.H."/>
            <person name="Franceschini L.M."/>
            <person name="Leite T.F."/>
            <person name="Margarido G.R.A."/>
            <person name="Almeida C.A."/>
            <person name="Ferrarezi J.A."/>
            <person name="Labate C.A."/>
        </authorList>
    </citation>
    <scope>NUCLEOTIDE SEQUENCE</scope>
    <source>
        <strain evidence="17">MF-1</strain>
    </source>
</reference>
<dbReference type="GO" id="GO:0042802">
    <property type="term" value="F:identical protein binding"/>
    <property type="evidence" value="ECO:0007669"/>
    <property type="project" value="InterPro"/>
</dbReference>
<dbReference type="PANTHER" id="PTHR15735:SF21">
    <property type="entry name" value="PROTEIN NERVOUS WRECK"/>
    <property type="match status" value="1"/>
</dbReference>
<dbReference type="InterPro" id="IPR013182">
    <property type="entry name" value="DUF1720"/>
</dbReference>
<keyword evidence="9" id="KW-0677">Repeat</keyword>
<dbReference type="Pfam" id="PF18017">
    <property type="entry name" value="SAM_4"/>
    <property type="match status" value="1"/>
</dbReference>
<feature type="compositionally biased region" description="Polar residues" evidence="15">
    <location>
        <begin position="491"/>
        <end position="508"/>
    </location>
</feature>
<feature type="region of interest" description="Disordered" evidence="15">
    <location>
        <begin position="712"/>
        <end position="752"/>
    </location>
</feature>
<evidence type="ECO:0000256" key="8">
    <source>
        <dbReference type="ARBA" id="ARBA00022583"/>
    </source>
</evidence>
<dbReference type="GO" id="GO:0006897">
    <property type="term" value="P:endocytosis"/>
    <property type="evidence" value="ECO:0007669"/>
    <property type="project" value="UniProtKB-KW"/>
</dbReference>
<accession>A0A9Q3C9A2</accession>
<dbReference type="InterPro" id="IPR035800">
    <property type="entry name" value="Sla1_SH3_1"/>
</dbReference>
<feature type="compositionally biased region" description="Low complexity" evidence="15">
    <location>
        <begin position="812"/>
        <end position="825"/>
    </location>
</feature>
<gene>
    <name evidence="17" type="ORF">O181_018543</name>
</gene>
<dbReference type="AlphaFoldDB" id="A0A9Q3C9A2"/>
<feature type="compositionally biased region" description="Polar residues" evidence="15">
    <location>
        <begin position="714"/>
        <end position="732"/>
    </location>
</feature>
<dbReference type="Gene3D" id="1.10.150.50">
    <property type="entry name" value="Transcription Factor, Ets-1"/>
    <property type="match status" value="1"/>
</dbReference>
<dbReference type="Proteomes" id="UP000765509">
    <property type="component" value="Unassembled WGS sequence"/>
</dbReference>
<feature type="compositionally biased region" description="Basic and acidic residues" evidence="15">
    <location>
        <begin position="510"/>
        <end position="521"/>
    </location>
</feature>
<evidence type="ECO:0000313" key="17">
    <source>
        <dbReference type="EMBL" id="MBW0478828.1"/>
    </source>
</evidence>
<evidence type="ECO:0000256" key="3">
    <source>
        <dbReference type="ARBA" id="ARBA00004413"/>
    </source>
</evidence>
<keyword evidence="12" id="KW-0009">Actin-binding</keyword>
<feature type="domain" description="SH3" evidence="16">
    <location>
        <begin position="316"/>
        <end position="378"/>
    </location>
</feature>
<sequence length="1152" mass="124361">MASSVHLALFKAEYAYTPQTDDEIALEEEALYYLLDDQDKDWHKVKLKTPPTSVDPSPIGLVPANYILPAPVLRPVVALYQYDAQTDDELTIHEDEQLNLYEEDGEWSLVGRHSLNGSRGVGYVPTTYIESVASGSTTVPYVEEIQPDSSNLSIPTLPQPPLANPSTETTSGLTDVVTWDVIDIDHKKKKRKGLLSVGNGLLIFDCESDKSAQQQYPLSTVTIAKTEKGKHLILHCGTDERRFHVSSKDLNDIISKIQHAPKDSQLSSINPASAPKLKTPGSSSVYPSPALRPPSAMASPDRPPAQNGRKVSFATPVGKPATALYDFEAQGDDELTVEEGDRLYVLDDVSDDDWWKCAKHSNGQEGVVPASYIELDEGQPSGNPEAADAAMTAAAAEDAKKRRIQEEQDARLAQQLAEEDQSEFRMENAKAADRKLSLAREAEQHKILEAEAAARRKRDSETRSIQRRDAERAMASPGSFAGPIPPKLTTRPDSAQGHLSGSGSTSASPRRLDSAPREGRSKPQGLIRTWRDRTAQFKVEAEFRGLQNGKIRLHKLNGVVIEVPLSKMSTEDVIWLEGATGRTLRTDDPDEVPLANLVIGANRATPPPTQNPPKRPNPPPKPTVDWFEFFLNAGCDLDDCTRYATNFERDRIDENLLVDLEPGTMRNLGLREGDVIRVRKHIKQKYNSADDSASKSKAEQIKKDEELARKLQDQDVTSAPNIFTNGPNGSLKTTRRGRPTPSKTGSATVDASSFSSAKETLIDAPEPVSAPSLNSTLVPALSPSPAISSSGGFDDNAWQVRPNSTTPVVVTPQAPSPQVASSSAVDPTNIDATSADDSKPSLTDEIFQKIMNHSKQGGSAPPQPAPATPAIPPPVTVSHAALNPNGPRGPLAPVASNAPLLNPLVPVNSGMIGFVPTRPSSVQPQPTGLIGQTIPSMQSFVPSIAMQQTGVGLNHLRPPTIGMIQSQPTGIIQSQPIGMIQSQPTGIIQSQPVSMLQPQPTGINQLSMMQPQVTGFNPTFSPMAPPPMPSIPSMYAASSLASSSAPPKSFNPSDIFNQMKSGQFAKDPNLAPQAAGKYDALRPQPTGFLGAVGPSTTSNFAQQFMPNQQQEGHQQLQPQPTGFAQGGYVTNQPTGMPMQNMFSQTQQQWRGF</sequence>
<dbReference type="CDD" id="cd11773">
    <property type="entry name" value="SH3_Sla1p_1"/>
    <property type="match status" value="1"/>
</dbReference>
<evidence type="ECO:0000256" key="12">
    <source>
        <dbReference type="ARBA" id="ARBA00023203"/>
    </source>
</evidence>
<dbReference type="InterPro" id="IPR013761">
    <property type="entry name" value="SAM/pointed_sf"/>
</dbReference>
<evidence type="ECO:0000256" key="9">
    <source>
        <dbReference type="ARBA" id="ARBA00022737"/>
    </source>
</evidence>
<keyword evidence="18" id="KW-1185">Reference proteome</keyword>
<evidence type="ECO:0000313" key="18">
    <source>
        <dbReference type="Proteomes" id="UP000765509"/>
    </source>
</evidence>
<dbReference type="Pfam" id="PF08226">
    <property type="entry name" value="DUF1720"/>
    <property type="match status" value="1"/>
</dbReference>
<proteinExistence type="inferred from homology"/>
<evidence type="ECO:0000256" key="10">
    <source>
        <dbReference type="ARBA" id="ARBA00022753"/>
    </source>
</evidence>
<dbReference type="GO" id="GO:0043130">
    <property type="term" value="F:ubiquitin binding"/>
    <property type="evidence" value="ECO:0007669"/>
    <property type="project" value="InterPro"/>
</dbReference>
<dbReference type="Pfam" id="PF00018">
    <property type="entry name" value="SH3_1"/>
    <property type="match status" value="3"/>
</dbReference>
<dbReference type="EMBL" id="AVOT02005341">
    <property type="protein sequence ID" value="MBW0478828.1"/>
    <property type="molecule type" value="Genomic_DNA"/>
</dbReference>
<dbReference type="PROSITE" id="PS50002">
    <property type="entry name" value="SH3"/>
    <property type="match status" value="2"/>
</dbReference>
<evidence type="ECO:0000256" key="13">
    <source>
        <dbReference type="ARBA" id="ARBA00023212"/>
    </source>
</evidence>
<evidence type="ECO:0000256" key="15">
    <source>
        <dbReference type="SAM" id="MobiDB-lite"/>
    </source>
</evidence>
<dbReference type="GO" id="GO:0030479">
    <property type="term" value="C:actin cortical patch"/>
    <property type="evidence" value="ECO:0007669"/>
    <property type="project" value="UniProtKB-SubCell"/>
</dbReference>
<feature type="compositionally biased region" description="Pro residues" evidence="15">
    <location>
        <begin position="605"/>
        <end position="622"/>
    </location>
</feature>
<comment type="subcellular location">
    <subcellularLocation>
        <location evidence="3">Cell membrane</location>
        <topology evidence="3">Peripheral membrane protein</topology>
        <orientation evidence="3">Cytoplasmic side</orientation>
    </subcellularLocation>
    <subcellularLocation>
        <location evidence="2">Cytoplasm</location>
        <location evidence="2">Cytoskeleton</location>
        <location evidence="2">Actin patch</location>
    </subcellularLocation>
    <subcellularLocation>
        <location evidence="1">Endosome membrane</location>
        <topology evidence="1">Peripheral membrane protein</topology>
        <orientation evidence="1">Cytoplasmic side</orientation>
    </subcellularLocation>
</comment>
<dbReference type="SMART" id="SM00326">
    <property type="entry name" value="SH3"/>
    <property type="match status" value="3"/>
</dbReference>
<feature type="region of interest" description="Disordered" evidence="15">
    <location>
        <begin position="808"/>
        <end position="841"/>
    </location>
</feature>
<dbReference type="InterPro" id="IPR001452">
    <property type="entry name" value="SH3_domain"/>
</dbReference>
<dbReference type="PANTHER" id="PTHR15735">
    <property type="entry name" value="FCH AND DOUBLE SH3 DOMAINS PROTEIN"/>
    <property type="match status" value="1"/>
</dbReference>
<keyword evidence="6 14" id="KW-0728">SH3 domain</keyword>
<dbReference type="Gene3D" id="2.30.30.40">
    <property type="entry name" value="SH3 Domains"/>
    <property type="match status" value="3"/>
</dbReference>
<feature type="region of interest" description="Disordered" evidence="15">
    <location>
        <begin position="262"/>
        <end position="313"/>
    </location>
</feature>
<dbReference type="InterPro" id="IPR007131">
    <property type="entry name" value="SHD1"/>
</dbReference>
<organism evidence="17 18">
    <name type="scientific">Austropuccinia psidii MF-1</name>
    <dbReference type="NCBI Taxonomy" id="1389203"/>
    <lineage>
        <taxon>Eukaryota</taxon>
        <taxon>Fungi</taxon>
        <taxon>Dikarya</taxon>
        <taxon>Basidiomycota</taxon>
        <taxon>Pucciniomycotina</taxon>
        <taxon>Pucciniomycetes</taxon>
        <taxon>Pucciniales</taxon>
        <taxon>Sphaerophragmiaceae</taxon>
        <taxon>Austropuccinia</taxon>
    </lineage>
</organism>
<dbReference type="OrthoDB" id="5971719at2759"/>
<feature type="compositionally biased region" description="Basic and acidic residues" evidence="15">
    <location>
        <begin position="450"/>
        <end position="472"/>
    </location>
</feature>
<keyword evidence="11" id="KW-0472">Membrane</keyword>
<evidence type="ECO:0000256" key="11">
    <source>
        <dbReference type="ARBA" id="ARBA00023136"/>
    </source>
</evidence>
<feature type="region of interest" description="Disordered" evidence="15">
    <location>
        <begin position="450"/>
        <end position="529"/>
    </location>
</feature>